<comment type="caution">
    <text evidence="2">The sequence shown here is derived from an EMBL/GenBank/DDBJ whole genome shotgun (WGS) entry which is preliminary data.</text>
</comment>
<gene>
    <name evidence="2" type="ORF">GCM10011363_45090</name>
</gene>
<dbReference type="RefSeq" id="WP_188484357.1">
    <property type="nucleotide sequence ID" value="NZ_BMFC01000028.1"/>
</dbReference>
<keyword evidence="1" id="KW-0472">Membrane</keyword>
<feature type="transmembrane region" description="Helical" evidence="1">
    <location>
        <begin position="20"/>
        <end position="41"/>
    </location>
</feature>
<keyword evidence="1" id="KW-1133">Transmembrane helix</keyword>
<dbReference type="EMBL" id="BMFC01000028">
    <property type="protein sequence ID" value="GGC23577.1"/>
    <property type="molecule type" value="Genomic_DNA"/>
</dbReference>
<proteinExistence type="predicted"/>
<evidence type="ECO:0008006" key="4">
    <source>
        <dbReference type="Google" id="ProtNLM"/>
    </source>
</evidence>
<reference evidence="3" key="1">
    <citation type="journal article" date="2019" name="Int. J. Syst. Evol. Microbiol.">
        <title>The Global Catalogue of Microorganisms (GCM) 10K type strain sequencing project: providing services to taxonomists for standard genome sequencing and annotation.</title>
        <authorList>
            <consortium name="The Broad Institute Genomics Platform"/>
            <consortium name="The Broad Institute Genome Sequencing Center for Infectious Disease"/>
            <person name="Wu L."/>
            <person name="Ma J."/>
        </authorList>
    </citation>
    <scope>NUCLEOTIDE SEQUENCE [LARGE SCALE GENOMIC DNA]</scope>
    <source>
        <strain evidence="3">CGMCC 1.12478</strain>
    </source>
</reference>
<accession>A0ABQ1LIA9</accession>
<evidence type="ECO:0000313" key="3">
    <source>
        <dbReference type="Proteomes" id="UP000645462"/>
    </source>
</evidence>
<organism evidence="2 3">
    <name type="scientific">Marivita lacus</name>
    <dbReference type="NCBI Taxonomy" id="1323742"/>
    <lineage>
        <taxon>Bacteria</taxon>
        <taxon>Pseudomonadati</taxon>
        <taxon>Pseudomonadota</taxon>
        <taxon>Alphaproteobacteria</taxon>
        <taxon>Rhodobacterales</taxon>
        <taxon>Roseobacteraceae</taxon>
        <taxon>Marivita</taxon>
    </lineage>
</organism>
<dbReference type="Proteomes" id="UP000645462">
    <property type="component" value="Unassembled WGS sequence"/>
</dbReference>
<name>A0ABQ1LIA9_9RHOB</name>
<evidence type="ECO:0000313" key="2">
    <source>
        <dbReference type="EMBL" id="GGC23577.1"/>
    </source>
</evidence>
<evidence type="ECO:0000256" key="1">
    <source>
        <dbReference type="SAM" id="Phobius"/>
    </source>
</evidence>
<keyword evidence="3" id="KW-1185">Reference proteome</keyword>
<protein>
    <recommendedName>
        <fullName evidence="4">PH domain-containing protein</fullName>
    </recommendedName>
</protein>
<sequence>MSVHTDTAEKLVISVQLPRFLLWVMGLPVGIVLLVGLFEVVSGSTTSGLMLIVIFGGFFGWAFLRISERADLVLDAQVGTVRLTRRTLTGTRVEAFALVDLDSAELSRNPRRGSGAIDLVFTNTRPATRIPLTGWGVSQGGMAPLAQKINDWLAQARAR</sequence>
<keyword evidence="1" id="KW-0812">Transmembrane</keyword>
<feature type="transmembrane region" description="Helical" evidence="1">
    <location>
        <begin position="47"/>
        <end position="64"/>
    </location>
</feature>